<keyword evidence="4" id="KW-1185">Reference proteome</keyword>
<dbReference type="AlphaFoldDB" id="A0A0P6XMV1"/>
<evidence type="ECO:0000313" key="4">
    <source>
        <dbReference type="Proteomes" id="UP000050430"/>
    </source>
</evidence>
<accession>A0A0P6XMV1</accession>
<comment type="caution">
    <text evidence="3">The sequence shown here is derived from an EMBL/GenBank/DDBJ whole genome shotgun (WGS) entry which is preliminary data.</text>
</comment>
<dbReference type="RefSeq" id="WP_062422129.1">
    <property type="nucleotide sequence ID" value="NZ_BBYA01000010.1"/>
</dbReference>
<evidence type="ECO:0000256" key="2">
    <source>
        <dbReference type="SAM" id="SignalP"/>
    </source>
</evidence>
<protein>
    <recommendedName>
        <fullName evidence="5">Lysine-specific metallo-endopeptidase domain-containing protein</fullName>
    </recommendedName>
</protein>
<evidence type="ECO:0000256" key="1">
    <source>
        <dbReference type="SAM" id="MobiDB-lite"/>
    </source>
</evidence>
<dbReference type="STRING" id="229920.ADM99_13920"/>
<keyword evidence="2" id="KW-0732">Signal</keyword>
<feature type="region of interest" description="Disordered" evidence="1">
    <location>
        <begin position="267"/>
        <end position="292"/>
    </location>
</feature>
<reference evidence="3 4" key="1">
    <citation type="submission" date="2015-07" db="EMBL/GenBank/DDBJ databases">
        <title>Genome sequence of Leptolinea tardivitalis DSM 16556.</title>
        <authorList>
            <person name="Hemp J."/>
            <person name="Ward L.M."/>
            <person name="Pace L.A."/>
            <person name="Fischer W.W."/>
        </authorList>
    </citation>
    <scope>NUCLEOTIDE SEQUENCE [LARGE SCALE GENOMIC DNA]</scope>
    <source>
        <strain evidence="3 4">YMTK-2</strain>
    </source>
</reference>
<evidence type="ECO:0000313" key="3">
    <source>
        <dbReference type="EMBL" id="KPL70265.1"/>
    </source>
</evidence>
<dbReference type="Proteomes" id="UP000050430">
    <property type="component" value="Unassembled WGS sequence"/>
</dbReference>
<proteinExistence type="predicted"/>
<feature type="signal peptide" evidence="2">
    <location>
        <begin position="1"/>
        <end position="22"/>
    </location>
</feature>
<dbReference type="PROSITE" id="PS51257">
    <property type="entry name" value="PROKAR_LIPOPROTEIN"/>
    <property type="match status" value="1"/>
</dbReference>
<feature type="chain" id="PRO_5006133132" description="Lysine-specific metallo-endopeptidase domain-containing protein" evidence="2">
    <location>
        <begin position="23"/>
        <end position="455"/>
    </location>
</feature>
<organism evidence="3 4">
    <name type="scientific">Leptolinea tardivitalis</name>
    <dbReference type="NCBI Taxonomy" id="229920"/>
    <lineage>
        <taxon>Bacteria</taxon>
        <taxon>Bacillati</taxon>
        <taxon>Chloroflexota</taxon>
        <taxon>Anaerolineae</taxon>
        <taxon>Anaerolineales</taxon>
        <taxon>Anaerolineaceae</taxon>
        <taxon>Leptolinea</taxon>
    </lineage>
</organism>
<sequence>MSTKRNSFFVVCTIFLASLACSAPGNLFHAFNNGSNTINKITFCQDVTDDGECIGESDTFPSGTESVYALFTYQGMKDGEKWSRRWTQNGKLYDETIDEEWDGGSQGWMAYSIEDPDGLSGEFTFTILLNNRTVQKASFTTQESSAGQSQKNENANSFPAFGPITIAESATEDAFPIGAARSFPYGIKEVVAVFPYANMTTDMSYTAEWQRNGENLIRKDYPWEDTSDGMHFTSLVDDKPLDAGKYKLNLYLQDELVRTASFEIIKETSPDSEGESEQPASTTSKKPDRMATPEEVVDADALKYFYKISEANLPILNQIVKDNLIGWTKVKIVDNNPCGENAVACFSGSCDKRWGGTVYLPRENITGVSDVDITATLTHELTHGMQLYGGMKCGCTVQKEFYAMAAEMDFVYYSGNIKTFDAMYGGVWGANGRIDTDKLWSIVKKVYYGDKCPEY</sequence>
<dbReference type="EMBL" id="LGCK01000014">
    <property type="protein sequence ID" value="KPL70265.1"/>
    <property type="molecule type" value="Genomic_DNA"/>
</dbReference>
<gene>
    <name evidence="3" type="ORF">ADM99_13920</name>
</gene>
<name>A0A0P6XMV1_9CHLR</name>
<evidence type="ECO:0008006" key="5">
    <source>
        <dbReference type="Google" id="ProtNLM"/>
    </source>
</evidence>
<dbReference type="OrthoDB" id="9965535at2"/>